<protein>
    <submittedName>
        <fullName evidence="1">Uncharacterized protein</fullName>
    </submittedName>
</protein>
<proteinExistence type="predicted"/>
<evidence type="ECO:0000313" key="1">
    <source>
        <dbReference type="EMBL" id="GFH53011.1"/>
    </source>
</evidence>
<reference evidence="1 2" key="1">
    <citation type="journal article" date="2021" name="Sci. Rep.">
        <title>The genome of the diatom Chaetoceros tenuissimus carries an ancient integrated fragment of an extant virus.</title>
        <authorList>
            <person name="Hongo Y."/>
            <person name="Kimura K."/>
            <person name="Takaki Y."/>
            <person name="Yoshida Y."/>
            <person name="Baba S."/>
            <person name="Kobayashi G."/>
            <person name="Nagasaki K."/>
            <person name="Hano T."/>
            <person name="Tomaru Y."/>
        </authorList>
    </citation>
    <scope>NUCLEOTIDE SEQUENCE [LARGE SCALE GENOMIC DNA]</scope>
    <source>
        <strain evidence="1 2">NIES-3715</strain>
    </source>
</reference>
<name>A0AAD3H7E8_9STRA</name>
<comment type="caution">
    <text evidence="1">The sequence shown here is derived from an EMBL/GenBank/DDBJ whole genome shotgun (WGS) entry which is preliminary data.</text>
</comment>
<keyword evidence="2" id="KW-1185">Reference proteome</keyword>
<dbReference type="AlphaFoldDB" id="A0AAD3H7E8"/>
<sequence length="102" mass="11911">MSTSMKSIESNSSYHSICSGKSAVNFAAETRTIVIPRRSEQDNELLFYNREDIEDFKLDRDEEQRSEQRVSMSWDKVLNEKKVDKVVRHSNQTNLDILRGNK</sequence>
<organism evidence="1 2">
    <name type="scientific">Chaetoceros tenuissimus</name>
    <dbReference type="NCBI Taxonomy" id="426638"/>
    <lineage>
        <taxon>Eukaryota</taxon>
        <taxon>Sar</taxon>
        <taxon>Stramenopiles</taxon>
        <taxon>Ochrophyta</taxon>
        <taxon>Bacillariophyta</taxon>
        <taxon>Coscinodiscophyceae</taxon>
        <taxon>Chaetocerotophycidae</taxon>
        <taxon>Chaetocerotales</taxon>
        <taxon>Chaetocerotaceae</taxon>
        <taxon>Chaetoceros</taxon>
    </lineage>
</organism>
<gene>
    <name evidence="1" type="ORF">CTEN210_09487</name>
</gene>
<evidence type="ECO:0000313" key="2">
    <source>
        <dbReference type="Proteomes" id="UP001054902"/>
    </source>
</evidence>
<dbReference type="EMBL" id="BLLK01000046">
    <property type="protein sequence ID" value="GFH53011.1"/>
    <property type="molecule type" value="Genomic_DNA"/>
</dbReference>
<dbReference type="Proteomes" id="UP001054902">
    <property type="component" value="Unassembled WGS sequence"/>
</dbReference>
<accession>A0AAD3H7E8</accession>